<dbReference type="GO" id="GO:0009030">
    <property type="term" value="F:thiamine-phosphate kinase activity"/>
    <property type="evidence" value="ECO:0007669"/>
    <property type="project" value="UniProtKB-UniRule"/>
</dbReference>
<reference evidence="4 5" key="1">
    <citation type="submission" date="2017-02" db="EMBL/GenBank/DDBJ databases">
        <title>Whole genome sequencing of Helicobacter bilis strain AAQJH.</title>
        <authorList>
            <person name="Conlan S."/>
            <person name="Thomas P.J."/>
            <person name="Mullikin J."/>
            <person name="Palmore T.N."/>
            <person name="Frank K.M."/>
            <person name="Segre J.A."/>
        </authorList>
    </citation>
    <scope>NUCLEOTIDE SEQUENCE [LARGE SCALE GENOMIC DNA]</scope>
    <source>
        <strain evidence="4 5">AAQJH</strain>
    </source>
</reference>
<feature type="binding site" evidence="2">
    <location>
        <position position="295"/>
    </location>
    <ligand>
        <name>substrate</name>
    </ligand>
</feature>
<comment type="catalytic activity">
    <reaction evidence="2">
        <text>thiamine phosphate + ATP = thiamine diphosphate + ADP</text>
        <dbReference type="Rhea" id="RHEA:15913"/>
        <dbReference type="ChEBI" id="CHEBI:30616"/>
        <dbReference type="ChEBI" id="CHEBI:37575"/>
        <dbReference type="ChEBI" id="CHEBI:58937"/>
        <dbReference type="ChEBI" id="CHEBI:456216"/>
        <dbReference type="EC" id="2.7.4.16"/>
    </reaction>
</comment>
<dbReference type="UniPathway" id="UPA00060">
    <property type="reaction ID" value="UER00142"/>
</dbReference>
<keyword evidence="2" id="KW-0460">Magnesium</keyword>
<dbReference type="GO" id="GO:0005524">
    <property type="term" value="F:ATP binding"/>
    <property type="evidence" value="ECO:0007669"/>
    <property type="project" value="UniProtKB-UniRule"/>
</dbReference>
<keyword evidence="2" id="KW-0067">ATP-binding</keyword>
<sequence>MDKESYFLNLLAQSGITQNLNDDCALLSPLLFKDKRYIIAADSFVENIHFKMCHKDSNFLHPKPCHYPNELDSKVLSKYTKSPTPTHKDRDSKNKWLSYENLAKKAFLVNVSDILSSGALPQYALLSIVLHKDMKNTQIKEVIQGITSVCKEYNIKLIGGDTMCGRELSFHITLIGHLIGKYLHRDRVRNGDLLAYTSIRKGNLGSSFKTLKKLLRYGTNKHILPRHVIETTHRDSRFALPFLRMAFLKKSHRLLHACMDISDGLANEIKRLESQNKLTLLPYSTLKKEVCQSGEEYELLFSFKEKNLFALQRIADSTRTQIHVVGKFGRYKPHFFHTIQWHT</sequence>
<evidence type="ECO:0000313" key="4">
    <source>
        <dbReference type="EMBL" id="AQQ59861.1"/>
    </source>
</evidence>
<comment type="pathway">
    <text evidence="2">Cofactor biosynthesis; thiamine diphosphate biosynthesis; thiamine diphosphate from thiamine phosphate: step 1/1.</text>
</comment>
<comment type="similarity">
    <text evidence="2">Belongs to the thiamine-monophosphate kinase family.</text>
</comment>
<keyword evidence="2" id="KW-0808">Transferase</keyword>
<dbReference type="AlphaFoldDB" id="A0A1Q2LHG2"/>
<feature type="binding site" evidence="2">
    <location>
        <position position="23"/>
    </location>
    <ligand>
        <name>Mg(2+)</name>
        <dbReference type="ChEBI" id="CHEBI:18420"/>
        <label>3</label>
    </ligand>
</feature>
<dbReference type="Gene3D" id="3.90.650.10">
    <property type="entry name" value="PurM-like C-terminal domain"/>
    <property type="match status" value="1"/>
</dbReference>
<gene>
    <name evidence="2" type="primary">thiL</name>
    <name evidence="4" type="ORF">XJ32_06930</name>
</gene>
<comment type="caution">
    <text evidence="2">Lacks conserved residue(s) required for the propagation of feature annotation.</text>
</comment>
<accession>A0A1Q2LHG2</accession>
<evidence type="ECO:0000313" key="5">
    <source>
        <dbReference type="Proteomes" id="UP000188298"/>
    </source>
</evidence>
<feature type="binding site" evidence="2">
    <location>
        <position position="335"/>
    </location>
    <ligand>
        <name>substrate</name>
    </ligand>
</feature>
<name>A0A1Q2LHG2_9HELI</name>
<feature type="binding site" evidence="2">
    <location>
        <position position="113"/>
    </location>
    <ligand>
        <name>Mg(2+)</name>
        <dbReference type="ChEBI" id="CHEBI:18420"/>
        <label>2</label>
    </ligand>
</feature>
<organism evidence="4 5">
    <name type="scientific">Helicobacter bilis</name>
    <dbReference type="NCBI Taxonomy" id="37372"/>
    <lineage>
        <taxon>Bacteria</taxon>
        <taxon>Pseudomonadati</taxon>
        <taxon>Campylobacterota</taxon>
        <taxon>Epsilonproteobacteria</taxon>
        <taxon>Campylobacterales</taxon>
        <taxon>Helicobacteraceae</taxon>
        <taxon>Helicobacter</taxon>
    </lineage>
</organism>
<keyword evidence="2 4" id="KW-0418">Kinase</keyword>
<feature type="binding site" evidence="2">
    <location>
        <position position="113"/>
    </location>
    <ligand>
        <name>Mg(2+)</name>
        <dbReference type="ChEBI" id="CHEBI:18420"/>
        <label>4</label>
    </ligand>
</feature>
<dbReference type="SUPFAM" id="SSF56042">
    <property type="entry name" value="PurM C-terminal domain-like"/>
    <property type="match status" value="1"/>
</dbReference>
<dbReference type="GO" id="GO:0009228">
    <property type="term" value="P:thiamine biosynthetic process"/>
    <property type="evidence" value="ECO:0007669"/>
    <property type="project" value="UniProtKB-KW"/>
</dbReference>
<dbReference type="GO" id="GO:0000287">
    <property type="term" value="F:magnesium ion binding"/>
    <property type="evidence" value="ECO:0007669"/>
    <property type="project" value="UniProtKB-UniRule"/>
</dbReference>
<dbReference type="EC" id="2.7.4.16" evidence="2"/>
<dbReference type="KEGG" id="hbl:XJ32_06930"/>
<proteinExistence type="inferred from homology"/>
<dbReference type="InterPro" id="IPR006283">
    <property type="entry name" value="ThiL-like"/>
</dbReference>
<dbReference type="NCBIfam" id="NF004354">
    <property type="entry name" value="PRK05731.2-3"/>
    <property type="match status" value="1"/>
</dbReference>
<evidence type="ECO:0000256" key="1">
    <source>
        <dbReference type="ARBA" id="ARBA00022977"/>
    </source>
</evidence>
<feature type="binding site" evidence="2">
    <location>
        <position position="263"/>
    </location>
    <ligand>
        <name>Mg(2+)</name>
        <dbReference type="ChEBI" id="CHEBI:18420"/>
        <label>5</label>
    </ligand>
</feature>
<comment type="miscellaneous">
    <text evidence="2">Reaction mechanism of ThiL seems to utilize a direct, inline transfer of the gamma-phosphate of ATP to TMP rather than a phosphorylated enzyme intermediate.</text>
</comment>
<evidence type="ECO:0000256" key="2">
    <source>
        <dbReference type="HAMAP-Rule" id="MF_02128"/>
    </source>
</evidence>
<feature type="binding site" evidence="2">
    <location>
        <begin position="160"/>
        <end position="161"/>
    </location>
    <ligand>
        <name>ATP</name>
        <dbReference type="ChEBI" id="CHEBI:30616"/>
    </ligand>
</feature>
<feature type="binding site" evidence="2">
    <location>
        <position position="42"/>
    </location>
    <ligand>
        <name>Mg(2+)</name>
        <dbReference type="ChEBI" id="CHEBI:18420"/>
        <label>1</label>
    </ligand>
</feature>
<dbReference type="PIRSF" id="PIRSF005303">
    <property type="entry name" value="Thiam_monoph_kin"/>
    <property type="match status" value="1"/>
</dbReference>
<feature type="domain" description="PurM-like N-terminal" evidence="3">
    <location>
        <begin position="97"/>
        <end position="176"/>
    </location>
</feature>
<dbReference type="CDD" id="cd02194">
    <property type="entry name" value="ThiL"/>
    <property type="match status" value="1"/>
</dbReference>
<keyword evidence="1 2" id="KW-0784">Thiamine biosynthesis</keyword>
<dbReference type="Pfam" id="PF00586">
    <property type="entry name" value="AIRS"/>
    <property type="match status" value="1"/>
</dbReference>
<feature type="binding site" evidence="2">
    <location>
        <position position="161"/>
    </location>
    <ligand>
        <name>Mg(2+)</name>
        <dbReference type="ChEBI" id="CHEBI:18420"/>
        <label>1</label>
    </ligand>
</feature>
<feature type="binding site" evidence="2">
    <location>
        <position position="42"/>
    </location>
    <ligand>
        <name>Mg(2+)</name>
        <dbReference type="ChEBI" id="CHEBI:18420"/>
        <label>2</label>
    </ligand>
</feature>
<dbReference type="SUPFAM" id="SSF55326">
    <property type="entry name" value="PurM N-terminal domain-like"/>
    <property type="match status" value="1"/>
</dbReference>
<dbReference type="EMBL" id="CP019645">
    <property type="protein sequence ID" value="AQQ59861.1"/>
    <property type="molecule type" value="Genomic_DNA"/>
</dbReference>
<keyword evidence="2" id="KW-0479">Metal-binding</keyword>
<dbReference type="RefSeq" id="WP_077388797.1">
    <property type="nucleotide sequence ID" value="NZ_CP019645.1"/>
</dbReference>
<dbReference type="PANTHER" id="PTHR30270:SF0">
    <property type="entry name" value="THIAMINE-MONOPHOSPHATE KINASE"/>
    <property type="match status" value="1"/>
</dbReference>
<evidence type="ECO:0000259" key="3">
    <source>
        <dbReference type="Pfam" id="PF00586"/>
    </source>
</evidence>
<dbReference type="InterPro" id="IPR036676">
    <property type="entry name" value="PurM-like_C_sf"/>
</dbReference>
<dbReference type="InterPro" id="IPR016188">
    <property type="entry name" value="PurM-like_N"/>
</dbReference>
<feature type="binding site" evidence="2">
    <location>
        <position position="185"/>
    </location>
    <ligand>
        <name>ATP</name>
        <dbReference type="ChEBI" id="CHEBI:30616"/>
    </ligand>
</feature>
<dbReference type="Proteomes" id="UP000188298">
    <property type="component" value="Chromosome"/>
</dbReference>
<feature type="binding site" evidence="2">
    <location>
        <position position="113"/>
    </location>
    <ligand>
        <name>Mg(2+)</name>
        <dbReference type="ChEBI" id="CHEBI:18420"/>
        <label>3</label>
    </ligand>
</feature>
<dbReference type="GO" id="GO:0009229">
    <property type="term" value="P:thiamine diphosphate biosynthetic process"/>
    <property type="evidence" value="ECO:0007669"/>
    <property type="project" value="UniProtKB-UniRule"/>
</dbReference>
<protein>
    <recommendedName>
        <fullName evidence="2">Thiamine-monophosphate kinase</fullName>
        <shortName evidence="2">TMP kinase</shortName>
        <shortName evidence="2">Thiamine-phosphate kinase</shortName>
        <ecNumber evidence="2">2.7.4.16</ecNumber>
    </recommendedName>
</protein>
<feature type="binding site" evidence="2">
    <location>
        <position position="23"/>
    </location>
    <ligand>
        <name>Mg(2+)</name>
        <dbReference type="ChEBI" id="CHEBI:18420"/>
        <label>4</label>
    </ligand>
</feature>
<feature type="binding site" evidence="2">
    <location>
        <position position="260"/>
    </location>
    <ligand>
        <name>Mg(2+)</name>
        <dbReference type="ChEBI" id="CHEBI:18420"/>
        <label>3</label>
    </ligand>
</feature>
<keyword evidence="2" id="KW-0547">Nucleotide-binding</keyword>
<dbReference type="InterPro" id="IPR036921">
    <property type="entry name" value="PurM-like_N_sf"/>
</dbReference>
<feature type="binding site" evidence="2">
    <location>
        <position position="262"/>
    </location>
    <ligand>
        <name>ATP</name>
        <dbReference type="ChEBI" id="CHEBI:30616"/>
    </ligand>
</feature>
<comment type="function">
    <text evidence="2">Catalyzes the ATP-dependent phosphorylation of thiamine-monophosphate (TMP) to form thiamine-pyrophosphate (TPP), the active form of vitamin B1.</text>
</comment>
<dbReference type="Gene3D" id="3.30.1330.10">
    <property type="entry name" value="PurM-like, N-terminal domain"/>
    <property type="match status" value="1"/>
</dbReference>
<dbReference type="HAMAP" id="MF_02128">
    <property type="entry name" value="TMP_kinase"/>
    <property type="match status" value="1"/>
</dbReference>
<feature type="binding site" evidence="2">
    <location>
        <position position="49"/>
    </location>
    <ligand>
        <name>substrate</name>
    </ligand>
</feature>
<dbReference type="PANTHER" id="PTHR30270">
    <property type="entry name" value="THIAMINE-MONOPHOSPHATE KINASE"/>
    <property type="match status" value="1"/>
</dbReference>